<evidence type="ECO:0000313" key="5">
    <source>
        <dbReference type="EMBL" id="MFG6487972.1"/>
    </source>
</evidence>
<reference evidence="5 6" key="1">
    <citation type="submission" date="2024-08" db="EMBL/GenBank/DDBJ databases">
        <authorList>
            <person name="Lu H."/>
        </authorList>
    </citation>
    <scope>NUCLEOTIDE SEQUENCE [LARGE SCALE GENOMIC DNA]</scope>
    <source>
        <strain evidence="5 6">BYS78W</strain>
    </source>
</reference>
<dbReference type="SUPFAM" id="SSF54909">
    <property type="entry name" value="Dimeric alpha+beta barrel"/>
    <property type="match status" value="1"/>
</dbReference>
<dbReference type="CDD" id="cd00090">
    <property type="entry name" value="HTH_ARSR"/>
    <property type="match status" value="1"/>
</dbReference>
<protein>
    <submittedName>
        <fullName evidence="5">Lrp/AsnC family transcriptional regulator</fullName>
    </submittedName>
</protein>
<keyword evidence="1" id="KW-0805">Transcription regulation</keyword>
<accession>A0ABW7HEQ5</accession>
<dbReference type="PANTHER" id="PTHR30154">
    <property type="entry name" value="LEUCINE-RESPONSIVE REGULATORY PROTEIN"/>
    <property type="match status" value="1"/>
</dbReference>
<dbReference type="PRINTS" id="PR00033">
    <property type="entry name" value="HTHASNC"/>
</dbReference>
<dbReference type="SMART" id="SM00344">
    <property type="entry name" value="HTH_ASNC"/>
    <property type="match status" value="1"/>
</dbReference>
<keyword evidence="3" id="KW-0804">Transcription</keyword>
<comment type="caution">
    <text evidence="5">The sequence shown here is derived from an EMBL/GenBank/DDBJ whole genome shotgun (WGS) entry which is preliminary data.</text>
</comment>
<evidence type="ECO:0000256" key="1">
    <source>
        <dbReference type="ARBA" id="ARBA00023015"/>
    </source>
</evidence>
<dbReference type="InterPro" id="IPR019887">
    <property type="entry name" value="Tscrpt_reg_AsnC/Lrp_C"/>
</dbReference>
<dbReference type="InterPro" id="IPR019888">
    <property type="entry name" value="Tscrpt_reg_AsnC-like"/>
</dbReference>
<evidence type="ECO:0000259" key="4">
    <source>
        <dbReference type="PROSITE" id="PS50956"/>
    </source>
</evidence>
<evidence type="ECO:0000256" key="2">
    <source>
        <dbReference type="ARBA" id="ARBA00023125"/>
    </source>
</evidence>
<name>A0ABW7HEQ5_9BURK</name>
<dbReference type="RefSeq" id="WP_394411913.1">
    <property type="nucleotide sequence ID" value="NZ_JBIGIC010000007.1"/>
</dbReference>
<dbReference type="Pfam" id="PF01037">
    <property type="entry name" value="AsnC_trans_reg"/>
    <property type="match status" value="1"/>
</dbReference>
<dbReference type="PROSITE" id="PS00519">
    <property type="entry name" value="HTH_ASNC_1"/>
    <property type="match status" value="1"/>
</dbReference>
<dbReference type="InterPro" id="IPR011008">
    <property type="entry name" value="Dimeric_a/b-barrel"/>
</dbReference>
<proteinExistence type="predicted"/>
<dbReference type="EMBL" id="JBIGIC010000007">
    <property type="protein sequence ID" value="MFG6487972.1"/>
    <property type="molecule type" value="Genomic_DNA"/>
</dbReference>
<dbReference type="Gene3D" id="3.30.70.920">
    <property type="match status" value="1"/>
</dbReference>
<dbReference type="Proteomes" id="UP001606134">
    <property type="component" value="Unassembled WGS sequence"/>
</dbReference>
<dbReference type="InterPro" id="IPR000485">
    <property type="entry name" value="AsnC-type_HTH_dom"/>
</dbReference>
<evidence type="ECO:0000313" key="6">
    <source>
        <dbReference type="Proteomes" id="UP001606134"/>
    </source>
</evidence>
<dbReference type="SUPFAM" id="SSF46785">
    <property type="entry name" value="Winged helix' DNA-binding domain"/>
    <property type="match status" value="1"/>
</dbReference>
<keyword evidence="2" id="KW-0238">DNA-binding</keyword>
<keyword evidence="6" id="KW-1185">Reference proteome</keyword>
<dbReference type="InterPro" id="IPR011991">
    <property type="entry name" value="ArsR-like_HTH"/>
</dbReference>
<feature type="domain" description="HTH asnC-type" evidence="4">
    <location>
        <begin position="4"/>
        <end position="67"/>
    </location>
</feature>
<evidence type="ECO:0000256" key="3">
    <source>
        <dbReference type="ARBA" id="ARBA00023163"/>
    </source>
</evidence>
<dbReference type="InterPro" id="IPR019885">
    <property type="entry name" value="Tscrpt_reg_HTH_AsnC-type_CS"/>
</dbReference>
<gene>
    <name evidence="5" type="ORF">ACG04R_14910</name>
</gene>
<sequence>MNEFDAIDIRLLDALQADASLSNQDLAARVAVSPATCLRRVKRLVEAGVVERRVAILSPDKLGAGLSAILEITLDRQGAEHLDAFEARAVQEAAVQQCWRVSPGPDFVLVVQVADMLAYHALTQRLLTQDANVRNIKAFFGVKRAKFDTRIGLPSTDSAGR</sequence>
<dbReference type="PROSITE" id="PS50956">
    <property type="entry name" value="HTH_ASNC_2"/>
    <property type="match status" value="1"/>
</dbReference>
<dbReference type="Pfam" id="PF13412">
    <property type="entry name" value="HTH_24"/>
    <property type="match status" value="1"/>
</dbReference>
<dbReference type="Gene3D" id="1.10.10.10">
    <property type="entry name" value="Winged helix-like DNA-binding domain superfamily/Winged helix DNA-binding domain"/>
    <property type="match status" value="1"/>
</dbReference>
<dbReference type="InterPro" id="IPR036390">
    <property type="entry name" value="WH_DNA-bd_sf"/>
</dbReference>
<dbReference type="PANTHER" id="PTHR30154:SF34">
    <property type="entry name" value="TRANSCRIPTIONAL REGULATOR AZLB"/>
    <property type="match status" value="1"/>
</dbReference>
<dbReference type="InterPro" id="IPR036388">
    <property type="entry name" value="WH-like_DNA-bd_sf"/>
</dbReference>
<organism evidence="5 6">
    <name type="scientific">Pelomonas candidula</name>
    <dbReference type="NCBI Taxonomy" id="3299025"/>
    <lineage>
        <taxon>Bacteria</taxon>
        <taxon>Pseudomonadati</taxon>
        <taxon>Pseudomonadota</taxon>
        <taxon>Betaproteobacteria</taxon>
        <taxon>Burkholderiales</taxon>
        <taxon>Sphaerotilaceae</taxon>
        <taxon>Roseateles</taxon>
    </lineage>
</organism>